<dbReference type="AlphaFoldDB" id="A0A223S2R8"/>
<accession>A0A223S2R8</accession>
<keyword evidence="2" id="KW-0812">Transmembrane</keyword>
<keyword evidence="2" id="KW-0472">Membrane</keyword>
<dbReference type="Proteomes" id="UP000215005">
    <property type="component" value="Chromosome"/>
</dbReference>
<evidence type="ECO:0000256" key="2">
    <source>
        <dbReference type="SAM" id="Phobius"/>
    </source>
</evidence>
<feature type="compositionally biased region" description="Basic and acidic residues" evidence="1">
    <location>
        <begin position="9"/>
        <end position="24"/>
    </location>
</feature>
<feature type="region of interest" description="Disordered" evidence="1">
    <location>
        <begin position="1"/>
        <end position="50"/>
    </location>
</feature>
<gene>
    <name evidence="3" type="ORF">CDO52_06130</name>
</gene>
<evidence type="ECO:0000313" key="4">
    <source>
        <dbReference type="Proteomes" id="UP000215005"/>
    </source>
</evidence>
<sequence length="76" mass="8126">MAVPQDEPAPDREEPEPPEKPAKPDDDENEVVHLQVGPLPHGGSEAPASHFPPVRMMVIAAIIAITVSVGASRMRL</sequence>
<name>A0A223S2R8_9ACTN</name>
<keyword evidence="4" id="KW-1185">Reference proteome</keyword>
<organism evidence="3 4">
    <name type="scientific">Nocardiopsis gilva YIM 90087</name>
    <dbReference type="NCBI Taxonomy" id="1235441"/>
    <lineage>
        <taxon>Bacteria</taxon>
        <taxon>Bacillati</taxon>
        <taxon>Actinomycetota</taxon>
        <taxon>Actinomycetes</taxon>
        <taxon>Streptosporangiales</taxon>
        <taxon>Nocardiopsidaceae</taxon>
        <taxon>Nocardiopsis</taxon>
    </lineage>
</organism>
<proteinExistence type="predicted"/>
<evidence type="ECO:0000256" key="1">
    <source>
        <dbReference type="SAM" id="MobiDB-lite"/>
    </source>
</evidence>
<protein>
    <submittedName>
        <fullName evidence="3">Uncharacterized protein</fullName>
    </submittedName>
</protein>
<reference evidence="3 4" key="1">
    <citation type="submission" date="2017-08" db="EMBL/GenBank/DDBJ databases">
        <title>The complete genome sequence of Nocardiopsis gilva YIM 90087.</title>
        <authorList>
            <person name="Yin M."/>
            <person name="Tang S."/>
        </authorList>
    </citation>
    <scope>NUCLEOTIDE SEQUENCE [LARGE SCALE GENOMIC DNA]</scope>
    <source>
        <strain evidence="3 4">YIM 90087</strain>
    </source>
</reference>
<feature type="transmembrane region" description="Helical" evidence="2">
    <location>
        <begin position="54"/>
        <end position="72"/>
    </location>
</feature>
<dbReference type="KEGG" id="ngv:CDO52_06130"/>
<evidence type="ECO:0000313" key="3">
    <source>
        <dbReference type="EMBL" id="ASU82425.1"/>
    </source>
</evidence>
<dbReference type="EMBL" id="CP022753">
    <property type="protein sequence ID" value="ASU82425.1"/>
    <property type="molecule type" value="Genomic_DNA"/>
</dbReference>
<keyword evidence="2" id="KW-1133">Transmembrane helix</keyword>